<organism evidence="1 2">
    <name type="scientific">Clostridium folliculivorans</name>
    <dbReference type="NCBI Taxonomy" id="2886038"/>
    <lineage>
        <taxon>Bacteria</taxon>
        <taxon>Bacillati</taxon>
        <taxon>Bacillota</taxon>
        <taxon>Clostridia</taxon>
        <taxon>Eubacteriales</taxon>
        <taxon>Clostridiaceae</taxon>
        <taxon>Clostridium</taxon>
    </lineage>
</organism>
<dbReference type="RefSeq" id="WP_261852189.1">
    <property type="nucleotide sequence ID" value="NZ_BQXY01000002.1"/>
</dbReference>
<dbReference type="AlphaFoldDB" id="A0A9W5Y243"/>
<proteinExistence type="predicted"/>
<evidence type="ECO:0000313" key="2">
    <source>
        <dbReference type="Proteomes" id="UP001057868"/>
    </source>
</evidence>
<sequence>MNEKHRSILNELLSTIDLKYSGVFLQLAEYAISLGYNPVRNKTSDITIDFRKNKFKRSILKMEYFYLNFRYLEDYNEI</sequence>
<name>A0A9W5Y243_9CLOT</name>
<evidence type="ECO:0000313" key="1">
    <source>
        <dbReference type="EMBL" id="GKU25228.1"/>
    </source>
</evidence>
<reference evidence="1" key="1">
    <citation type="journal article" date="2023" name="Int. J. Syst. Evol. Microbiol.">
        <title>&lt;i&gt;Clostridium folliculivorans&lt;/i&gt; sp. nov., isolated from soil samples of an organic paddy in Japan.</title>
        <authorList>
            <person name="Tazawa J."/>
            <person name="Kobayashi H."/>
            <person name="Tanizawa Y."/>
            <person name="Uchino A."/>
            <person name="Tanaka F."/>
            <person name="Urashima Y."/>
            <person name="Miura S."/>
            <person name="Sakamoto M."/>
            <person name="Ohkuma M."/>
            <person name="Tohno M."/>
        </authorList>
    </citation>
    <scope>NUCLEOTIDE SEQUENCE</scope>
    <source>
        <strain evidence="1">D1-1</strain>
    </source>
</reference>
<keyword evidence="2" id="KW-1185">Reference proteome</keyword>
<accession>A0A9W5Y243</accession>
<protein>
    <submittedName>
        <fullName evidence="1">Uncharacterized protein</fullName>
    </submittedName>
</protein>
<comment type="caution">
    <text evidence="1">The sequence shown here is derived from an EMBL/GenBank/DDBJ whole genome shotgun (WGS) entry which is preliminary data.</text>
</comment>
<gene>
    <name evidence="1" type="ORF">CFOLD11_20540</name>
</gene>
<dbReference type="Proteomes" id="UP001057868">
    <property type="component" value="Unassembled WGS sequence"/>
</dbReference>
<dbReference type="EMBL" id="BQXY01000002">
    <property type="protein sequence ID" value="GKU25228.1"/>
    <property type="molecule type" value="Genomic_DNA"/>
</dbReference>